<evidence type="ECO:0000313" key="1">
    <source>
        <dbReference type="EMBL" id="KAF8790144.1"/>
    </source>
</evidence>
<reference evidence="1" key="1">
    <citation type="journal article" date="2020" name="bioRxiv">
        <title>Chromosome-level reference genome of the European wasp spider Argiope bruennichi: a resource for studies on range expansion and evolutionary adaptation.</title>
        <authorList>
            <person name="Sheffer M.M."/>
            <person name="Hoppe A."/>
            <person name="Krehenwinkel H."/>
            <person name="Uhl G."/>
            <person name="Kuss A.W."/>
            <person name="Jensen L."/>
            <person name="Jensen C."/>
            <person name="Gillespie R.G."/>
            <person name="Hoff K.J."/>
            <person name="Prost S."/>
        </authorList>
    </citation>
    <scope>NUCLEOTIDE SEQUENCE</scope>
</reference>
<reference evidence="1" key="2">
    <citation type="submission" date="2020-06" db="EMBL/GenBank/DDBJ databases">
        <authorList>
            <person name="Sheffer M."/>
        </authorList>
    </citation>
    <scope>NUCLEOTIDE SEQUENCE</scope>
</reference>
<dbReference type="Proteomes" id="UP000807504">
    <property type="component" value="Unassembled WGS sequence"/>
</dbReference>
<protein>
    <submittedName>
        <fullName evidence="1">Uncharacterized protein</fullName>
    </submittedName>
</protein>
<organism evidence="1 2">
    <name type="scientific">Argiope bruennichi</name>
    <name type="common">Wasp spider</name>
    <name type="synonym">Aranea bruennichi</name>
    <dbReference type="NCBI Taxonomy" id="94029"/>
    <lineage>
        <taxon>Eukaryota</taxon>
        <taxon>Metazoa</taxon>
        <taxon>Ecdysozoa</taxon>
        <taxon>Arthropoda</taxon>
        <taxon>Chelicerata</taxon>
        <taxon>Arachnida</taxon>
        <taxon>Araneae</taxon>
        <taxon>Araneomorphae</taxon>
        <taxon>Entelegynae</taxon>
        <taxon>Araneoidea</taxon>
        <taxon>Araneidae</taxon>
        <taxon>Argiope</taxon>
    </lineage>
</organism>
<proteinExistence type="predicted"/>
<sequence length="285" mass="33632">MSKDVPRYVLEPSSHLKIFPLERMCQIKIMNILCRKQQLISVIRNASFPEKFSDALNLTKKEAFRNVEAKAEELLSDIFKVKNCRTLILEMLFPAFYRIIFWKHIYAPTVDDRFLHTFYFTHRGVIDNEKTAIHLLENEMIPVRKRFMIACSLCLDTEIYQMWENMDSNDRNSLHREVFEMWYRIDAEDALSIRKVNNEIYPLLYFWLEKLENPDLEHIEDLKAAIFSAIDVGSISAVKYLFRLLRSEVANGTAIVFHRTGNRDCYDTVEELLTLKVPNFSKSSL</sequence>
<accession>A0A8T0FFS6</accession>
<dbReference type="AlphaFoldDB" id="A0A8T0FFS6"/>
<comment type="caution">
    <text evidence="1">The sequence shown here is derived from an EMBL/GenBank/DDBJ whole genome shotgun (WGS) entry which is preliminary data.</text>
</comment>
<name>A0A8T0FFS6_ARGBR</name>
<dbReference type="EMBL" id="JABXBU010000011">
    <property type="protein sequence ID" value="KAF8790144.1"/>
    <property type="molecule type" value="Genomic_DNA"/>
</dbReference>
<keyword evidence="2" id="KW-1185">Reference proteome</keyword>
<evidence type="ECO:0000313" key="2">
    <source>
        <dbReference type="Proteomes" id="UP000807504"/>
    </source>
</evidence>
<gene>
    <name evidence="1" type="ORF">HNY73_005211</name>
</gene>